<feature type="transmembrane region" description="Helical" evidence="2">
    <location>
        <begin position="432"/>
        <end position="450"/>
    </location>
</feature>
<dbReference type="EMBL" id="JANCLT010000002">
    <property type="protein sequence ID" value="MCP8967951.1"/>
    <property type="molecule type" value="Genomic_DNA"/>
</dbReference>
<feature type="compositionally biased region" description="Low complexity" evidence="1">
    <location>
        <begin position="396"/>
        <end position="416"/>
    </location>
</feature>
<dbReference type="InterPro" id="IPR032675">
    <property type="entry name" value="LRR_dom_sf"/>
</dbReference>
<feature type="region of interest" description="Disordered" evidence="1">
    <location>
        <begin position="25"/>
        <end position="89"/>
    </location>
</feature>
<keyword evidence="3" id="KW-0732">Signal</keyword>
<feature type="compositionally biased region" description="Polar residues" evidence="1">
    <location>
        <begin position="29"/>
        <end position="38"/>
    </location>
</feature>
<accession>A0AA41X9P1</accession>
<proteinExistence type="predicted"/>
<keyword evidence="2" id="KW-1133">Transmembrane helix</keyword>
<sequence>MNKKQAIGTVAAAALLLSPFSAAAESDAATVSNPQTTVTAPAGTQEQTAPAAEQAQQAQTPAPDAATPAQTPAAEQAQAPAAEKTQAPAIKQEAPAIAQQFEDADLARAVAERFHVTTSDVLTQEQLDTDSLVLDGSFSSIKGLEAFRNLTAVTLTSYNLKSADLSSHTKLQDLTVYGSLQSIKLPKSGKLKHVDLSGNHLATVDLTGNPNLETIDLAFNGGDEGRGLTSFTIDPETAPAHVYLEFNALKNLPSFSDKNLKDLRIAMNEFDLKNGPFAARHAQLLKTMPGSLTEGTGYVHAFQYSKDYEQELADAPVILADYKDRKLVNFEGEVSTDGGKTWKVYEQGQAFAEGQTIQIRYHLNDEEVPLLSEAATITFKQDTGTPAPTPTPTPAPSTQTPAAPSPVVATPVSQSVKTTPAATELPDTATSMFNYGLAGLLTAGLGLVLGRRKKHQ</sequence>
<name>A0AA41X9P1_9BACI</name>
<evidence type="ECO:0000313" key="4">
    <source>
        <dbReference type="EMBL" id="MCP8967951.1"/>
    </source>
</evidence>
<keyword evidence="2" id="KW-0472">Membrane</keyword>
<comment type="caution">
    <text evidence="4">The sequence shown here is derived from an EMBL/GenBank/DDBJ whole genome shotgun (WGS) entry which is preliminary data.</text>
</comment>
<evidence type="ECO:0000256" key="3">
    <source>
        <dbReference type="SAM" id="SignalP"/>
    </source>
</evidence>
<organism evidence="4 5">
    <name type="scientific">Ectobacillus ponti</name>
    <dbReference type="NCBI Taxonomy" id="2961894"/>
    <lineage>
        <taxon>Bacteria</taxon>
        <taxon>Bacillati</taxon>
        <taxon>Bacillota</taxon>
        <taxon>Bacilli</taxon>
        <taxon>Bacillales</taxon>
        <taxon>Bacillaceae</taxon>
        <taxon>Ectobacillus</taxon>
    </lineage>
</organism>
<dbReference type="NCBIfam" id="TIGR01167">
    <property type="entry name" value="LPXTG_anchor"/>
    <property type="match status" value="1"/>
</dbReference>
<protein>
    <submittedName>
        <fullName evidence="4">LPXTG cell wall anchor domain-containing protein</fullName>
    </submittedName>
</protein>
<keyword evidence="5" id="KW-1185">Reference proteome</keyword>
<feature type="chain" id="PRO_5041212302" evidence="3">
    <location>
        <begin position="24"/>
        <end position="456"/>
    </location>
</feature>
<dbReference type="Gene3D" id="3.80.10.10">
    <property type="entry name" value="Ribonuclease Inhibitor"/>
    <property type="match status" value="1"/>
</dbReference>
<feature type="compositionally biased region" description="Low complexity" evidence="1">
    <location>
        <begin position="39"/>
        <end position="89"/>
    </location>
</feature>
<dbReference type="SUPFAM" id="SSF52058">
    <property type="entry name" value="L domain-like"/>
    <property type="match status" value="1"/>
</dbReference>
<feature type="region of interest" description="Disordered" evidence="1">
    <location>
        <begin position="381"/>
        <end position="421"/>
    </location>
</feature>
<dbReference type="AlphaFoldDB" id="A0AA41X9P1"/>
<gene>
    <name evidence="4" type="ORF">NK662_05280</name>
</gene>
<dbReference type="Proteomes" id="UP001156102">
    <property type="component" value="Unassembled WGS sequence"/>
</dbReference>
<evidence type="ECO:0000256" key="1">
    <source>
        <dbReference type="SAM" id="MobiDB-lite"/>
    </source>
</evidence>
<evidence type="ECO:0000313" key="5">
    <source>
        <dbReference type="Proteomes" id="UP001156102"/>
    </source>
</evidence>
<reference evidence="4" key="1">
    <citation type="submission" date="2022-07" db="EMBL/GenBank/DDBJ databases">
        <authorList>
            <person name="Li W.-J."/>
            <person name="Deng Q.-Q."/>
        </authorList>
    </citation>
    <scope>NUCLEOTIDE SEQUENCE</scope>
    <source>
        <strain evidence="4">SYSU M60031</strain>
    </source>
</reference>
<dbReference type="RefSeq" id="WP_254757855.1">
    <property type="nucleotide sequence ID" value="NZ_JANCLT010000002.1"/>
</dbReference>
<keyword evidence="2" id="KW-0812">Transmembrane</keyword>
<evidence type="ECO:0000256" key="2">
    <source>
        <dbReference type="SAM" id="Phobius"/>
    </source>
</evidence>
<feature type="signal peptide" evidence="3">
    <location>
        <begin position="1"/>
        <end position="23"/>
    </location>
</feature>